<sequence>MKSSTVLLVLLALTFLLNLYSVLANGAETNQKALIAGGSTAFGMTLLLALVLKAKQVK</sequence>
<name>A0A7K0EJG6_9BACT</name>
<keyword evidence="3" id="KW-1185">Reference proteome</keyword>
<accession>A0A7K0EJG6</accession>
<dbReference type="AlphaFoldDB" id="A0A7K0EJG6"/>
<keyword evidence="1" id="KW-1133">Transmembrane helix</keyword>
<dbReference type="EMBL" id="WJXZ01000006">
    <property type="protein sequence ID" value="MRS61934.1"/>
    <property type="molecule type" value="Genomic_DNA"/>
</dbReference>
<comment type="caution">
    <text evidence="2">The sequence shown here is derived from an EMBL/GenBank/DDBJ whole genome shotgun (WGS) entry which is preliminary data.</text>
</comment>
<protein>
    <submittedName>
        <fullName evidence="2">Uncharacterized protein</fullName>
    </submittedName>
</protein>
<dbReference type="Proteomes" id="UP000441754">
    <property type="component" value="Unassembled WGS sequence"/>
</dbReference>
<gene>
    <name evidence="2" type="ORF">GJJ30_11600</name>
</gene>
<evidence type="ECO:0000256" key="1">
    <source>
        <dbReference type="SAM" id="Phobius"/>
    </source>
</evidence>
<reference evidence="2 3" key="1">
    <citation type="journal article" date="2018" name="Antonie Van Leeuwenhoek">
        <title>Larkinella terrae sp. nov., isolated from soil on Jeju Island, South Korea.</title>
        <authorList>
            <person name="Ten L.N."/>
            <person name="Jeon J."/>
            <person name="Park S.J."/>
            <person name="Park S."/>
            <person name="Lee S.Y."/>
            <person name="Kim M.K."/>
            <person name="Jung H.Y."/>
        </authorList>
    </citation>
    <scope>NUCLEOTIDE SEQUENCE [LARGE SCALE GENOMIC DNA]</scope>
    <source>
        <strain evidence="2 3">KCTC 52001</strain>
    </source>
</reference>
<feature type="transmembrane region" description="Helical" evidence="1">
    <location>
        <begin position="34"/>
        <end position="52"/>
    </location>
</feature>
<proteinExistence type="predicted"/>
<keyword evidence="1" id="KW-0472">Membrane</keyword>
<organism evidence="2 3">
    <name type="scientific">Larkinella terrae</name>
    <dbReference type="NCBI Taxonomy" id="2025311"/>
    <lineage>
        <taxon>Bacteria</taxon>
        <taxon>Pseudomonadati</taxon>
        <taxon>Bacteroidota</taxon>
        <taxon>Cytophagia</taxon>
        <taxon>Cytophagales</taxon>
        <taxon>Spirosomataceae</taxon>
        <taxon>Larkinella</taxon>
    </lineage>
</organism>
<evidence type="ECO:0000313" key="2">
    <source>
        <dbReference type="EMBL" id="MRS61934.1"/>
    </source>
</evidence>
<evidence type="ECO:0000313" key="3">
    <source>
        <dbReference type="Proteomes" id="UP000441754"/>
    </source>
</evidence>
<dbReference type="RefSeq" id="WP_154175323.1">
    <property type="nucleotide sequence ID" value="NZ_WJXZ01000006.1"/>
</dbReference>
<keyword evidence="1" id="KW-0812">Transmembrane</keyword>